<name>A0ABP8I7P4_9BACT</name>
<feature type="compositionally biased region" description="Basic and acidic residues" evidence="1">
    <location>
        <begin position="17"/>
        <end position="26"/>
    </location>
</feature>
<comment type="caution">
    <text evidence="2">The sequence shown here is derived from an EMBL/GenBank/DDBJ whole genome shotgun (WGS) entry which is preliminary data.</text>
</comment>
<sequence>MSVTITQARPEGSPETATKELQQRVDRNRKRSNRASNLKREANRLCKQMYAFLQEEHPSIPQEDLNVLEKAGRQISSCATHALYREHLGGASPVEYIGAATCKHKICPVCNSERSKRLRRKWMDYLTANPKLLEEYDPMHLTLTVPHTAAHGFRGEQFYVMTLINIFKEMRRNVWFSGRPEVLPKYCEETGKLLRKGRDGIEGMVYAGEYGAEVTRNEHGMHFHIHSLVFVRKQLQNRNELHRHILLAWNWATMDQTATRQHFRPDELAAIKKGNKLLTDEDLAALVPQGSTLVGLESLFVMSDKRLGTSDKWDAEKRQWKHYVSKNNLKSLISGVMECLKYHFEPLALKKHGSPEYDFQLLLELLPKIFGKPLYQKFGAFRGVTELNINPPKDAAGEAAELLQDYAHEEVINPDTLEEAEREEYTYFVACVASVYHFNEHGLRPHVRRNAPRVYLDQARTMGHALRVMIDMSITKRE</sequence>
<dbReference type="EMBL" id="BAABGZ010000013">
    <property type="protein sequence ID" value="GAA4353087.1"/>
    <property type="molecule type" value="Genomic_DNA"/>
</dbReference>
<gene>
    <name evidence="2" type="ORF">GCM10023185_13360</name>
</gene>
<accession>A0ABP8I7P4</accession>
<organism evidence="2 3">
    <name type="scientific">Hymenobacter saemangeumensis</name>
    <dbReference type="NCBI Taxonomy" id="1084522"/>
    <lineage>
        <taxon>Bacteria</taxon>
        <taxon>Pseudomonadati</taxon>
        <taxon>Bacteroidota</taxon>
        <taxon>Cytophagia</taxon>
        <taxon>Cytophagales</taxon>
        <taxon>Hymenobacteraceae</taxon>
        <taxon>Hymenobacter</taxon>
    </lineage>
</organism>
<proteinExistence type="predicted"/>
<evidence type="ECO:0000256" key="1">
    <source>
        <dbReference type="SAM" id="MobiDB-lite"/>
    </source>
</evidence>
<evidence type="ECO:0000313" key="2">
    <source>
        <dbReference type="EMBL" id="GAA4353087.1"/>
    </source>
</evidence>
<feature type="region of interest" description="Disordered" evidence="1">
    <location>
        <begin position="1"/>
        <end position="39"/>
    </location>
</feature>
<dbReference type="RefSeq" id="WP_345235039.1">
    <property type="nucleotide sequence ID" value="NZ_BAABGZ010000013.1"/>
</dbReference>
<protein>
    <recommendedName>
        <fullName evidence="4">Replication protein</fullName>
    </recommendedName>
</protein>
<evidence type="ECO:0008006" key="4">
    <source>
        <dbReference type="Google" id="ProtNLM"/>
    </source>
</evidence>
<evidence type="ECO:0000313" key="3">
    <source>
        <dbReference type="Proteomes" id="UP001501153"/>
    </source>
</evidence>
<keyword evidence="3" id="KW-1185">Reference proteome</keyword>
<dbReference type="Proteomes" id="UP001501153">
    <property type="component" value="Unassembled WGS sequence"/>
</dbReference>
<reference evidence="3" key="1">
    <citation type="journal article" date="2019" name="Int. J. Syst. Evol. Microbiol.">
        <title>The Global Catalogue of Microorganisms (GCM) 10K type strain sequencing project: providing services to taxonomists for standard genome sequencing and annotation.</title>
        <authorList>
            <consortium name="The Broad Institute Genomics Platform"/>
            <consortium name="The Broad Institute Genome Sequencing Center for Infectious Disease"/>
            <person name="Wu L."/>
            <person name="Ma J."/>
        </authorList>
    </citation>
    <scope>NUCLEOTIDE SEQUENCE [LARGE SCALE GENOMIC DNA]</scope>
    <source>
        <strain evidence="3">JCM 17923</strain>
    </source>
</reference>